<evidence type="ECO:0000313" key="5">
    <source>
        <dbReference type="Proteomes" id="UP000095280"/>
    </source>
</evidence>
<evidence type="ECO:0000256" key="1">
    <source>
        <dbReference type="ARBA" id="ARBA00022741"/>
    </source>
</evidence>
<dbReference type="Gene3D" id="3.30.420.510">
    <property type="match status" value="1"/>
</dbReference>
<accession>A0A1I8HDL9</accession>
<feature type="region of interest" description="Disordered" evidence="4">
    <location>
        <begin position="1"/>
        <end position="50"/>
    </location>
</feature>
<dbReference type="Pfam" id="PF03630">
    <property type="entry name" value="Fumble"/>
    <property type="match status" value="1"/>
</dbReference>
<keyword evidence="5" id="KW-1185">Reference proteome</keyword>
<dbReference type="GO" id="GO:0004594">
    <property type="term" value="F:pantothenate kinase activity"/>
    <property type="evidence" value="ECO:0007669"/>
    <property type="project" value="TreeGrafter"/>
</dbReference>
<feature type="compositionally biased region" description="Basic and acidic residues" evidence="4">
    <location>
        <begin position="337"/>
        <end position="350"/>
    </location>
</feature>
<feature type="compositionally biased region" description="Polar residues" evidence="4">
    <location>
        <begin position="161"/>
        <end position="170"/>
    </location>
</feature>
<dbReference type="PANTHER" id="PTHR12280">
    <property type="entry name" value="PANTOTHENATE KINASE"/>
    <property type="match status" value="1"/>
</dbReference>
<dbReference type="GO" id="GO:0005829">
    <property type="term" value="C:cytosol"/>
    <property type="evidence" value="ECO:0007669"/>
    <property type="project" value="TreeGrafter"/>
</dbReference>
<proteinExistence type="predicted"/>
<dbReference type="GO" id="GO:0005524">
    <property type="term" value="F:ATP binding"/>
    <property type="evidence" value="ECO:0007669"/>
    <property type="project" value="UniProtKB-KW"/>
</dbReference>
<dbReference type="SUPFAM" id="SSF53067">
    <property type="entry name" value="Actin-like ATPase domain"/>
    <property type="match status" value="2"/>
</dbReference>
<name>A0A1I8HDL9_9PLAT</name>
<keyword evidence="1" id="KW-0547">Nucleotide-binding</keyword>
<feature type="region of interest" description="Disordered" evidence="4">
    <location>
        <begin position="794"/>
        <end position="835"/>
    </location>
</feature>
<sequence length="1401" mass="153241">MHKTADSGNKDRPVKSAMSYGQQSSSTNTSMSSSREPARTQLATQPNAESLKEFKDRLDSTIQQLAGLATLLSGSEVATGPAADTATNDGARRRRQVPCNSSNRGDSLTQQPPPTKPVETGTPPCCVCRCHGESAAAGACQMDDAATTSETLKSLPMRQANAQLASRNATQKQQQQQQAASLIRKDPGPEVRSQEAQQQSNVIRFLWFDPVRRRYASRQAELICAKSVRRLHLCVHFFRVCGEDLLLLEKDCSDDGLAFLDVDSTVAFEGLSVEKVLRLQKLGCQLQPEDLSREFAVEKGSSKYYVVPVEADVAAGDWRLCSGAAAQARLESLRRMLEQRGTRRDGERSRLPPSPTPKPPRLLQQNSSSAQAGDENPEHAEQVANGQRLQLWAAVLWALALLYPPLLVLAVEVLALAQLQNGFVDSLSEFVPLLADGDSVAFQAKLLPDHHGDAGLPVVGVDIGLGLQDKGIFAVGSDYPAMMMSEKAHQQEPIILVDADLGEMSMPCCTNEAKLNQRLFTKLKFLSAVCTDRPKFMKGSENSTYSLRSEVIVREAIATSALPRITSPAGRVAVVKFQRTREPDREAPQAGVCRLLSYDVSPLYNFSLQLPAAIGAGLLGAVLSVLNQVQLPVDTQLGEDHLGQVNAESVIALPEIRGVLAALAQHDKRLVEDADHPDHGAIAEPEARICCVVCAASAGPPSVPVVGDVEAAGRGPDSNWLGANIVRRRVEIRPAVAENQAKKPYRQIESGDIAAAVDEAAQLQLRHAQRSNGIGQLFQQQLHAVHSTNIYSQQSTPRMLPSKPGVQTAQRRPSSLQLRWPGGRRHPSKIDTLPGAAKSGAVGLVLSLPTPERLSEANTPTEAGVVSVDVGEIRPVESMSCALAQLAMRRSASGHTEANRAAAPALVAEQSLESRLLQRDDFDDSDARCDVGSDAPEDNLGAWRSRAVVEEVDRKSGTCWRRHCCSCCCGGDRNYQGKGQLLHRVLFVTAGNSDDTFKLHLALFNNTHFEAGLDYLASKAILQRGEGGKLHVTGVGCDRYRELIQEKLGLELEFIDEFLSQTRGAHWLIKNLPIEELCYPETEADLGQITGRAENPLQANMNQQFQLSSEDVASATPSLPCLFCFIGSAGGVIFLKENGESYLVTSLWMAGKSFLGFGKMLLGTSSYDEIMRLAERGRRGNIDNEGRDLVQTGVDGPYGRMPASLPIFPFGKAVDLELERNKCSKEDLAASMVAAFVTNLINLLSTSAKMTDTRSIFLGGNFFRDPFMRQEMLRQQHFFQMDSIDRGGLVKPSDFVFNLAAHCWKVFQEIWADCNLKKQFLRSSCQRSLFSKIIDRCTFNEEHMHLVFGISMCTSGHDLRSHIVRRLFHFFAKKFVKEMTNTVQSNSGRQKRKIAKLSGST</sequence>
<feature type="compositionally biased region" description="Basic and acidic residues" evidence="4">
    <location>
        <begin position="1"/>
        <end position="14"/>
    </location>
</feature>
<feature type="region of interest" description="Disordered" evidence="4">
    <location>
        <begin position="79"/>
        <end position="120"/>
    </location>
</feature>
<dbReference type="InterPro" id="IPR004567">
    <property type="entry name" value="Type_II_PanK"/>
</dbReference>
<evidence type="ECO:0000256" key="2">
    <source>
        <dbReference type="ARBA" id="ARBA00022840"/>
    </source>
</evidence>
<dbReference type="PANTHER" id="PTHR12280:SF20">
    <property type="entry name" value="4'-PHOSPHOPANTETHEINE PHOSPHATASE"/>
    <property type="match status" value="1"/>
</dbReference>
<evidence type="ECO:0000256" key="3">
    <source>
        <dbReference type="ARBA" id="ARBA00022993"/>
    </source>
</evidence>
<evidence type="ECO:0000313" key="6">
    <source>
        <dbReference type="WBParaSite" id="maker-uti_cns_0005492-snap-gene-0.5-mRNA-1"/>
    </source>
</evidence>
<feature type="compositionally biased region" description="Polar residues" evidence="4">
    <location>
        <begin position="98"/>
        <end position="110"/>
    </location>
</feature>
<keyword evidence="3" id="KW-0173">Coenzyme A biosynthesis</keyword>
<dbReference type="Gene3D" id="3.30.420.40">
    <property type="match status" value="1"/>
</dbReference>
<feature type="region of interest" description="Disordered" evidence="4">
    <location>
        <begin position="161"/>
        <end position="196"/>
    </location>
</feature>
<feature type="compositionally biased region" description="Low complexity" evidence="4">
    <location>
        <begin position="24"/>
        <end position="34"/>
    </location>
</feature>
<organism evidence="5 6">
    <name type="scientific">Macrostomum lignano</name>
    <dbReference type="NCBI Taxonomy" id="282301"/>
    <lineage>
        <taxon>Eukaryota</taxon>
        <taxon>Metazoa</taxon>
        <taxon>Spiralia</taxon>
        <taxon>Lophotrochozoa</taxon>
        <taxon>Platyhelminthes</taxon>
        <taxon>Rhabditophora</taxon>
        <taxon>Macrostomorpha</taxon>
        <taxon>Macrostomida</taxon>
        <taxon>Macrostomidae</taxon>
        <taxon>Macrostomum</taxon>
    </lineage>
</organism>
<keyword evidence="2" id="KW-0067">ATP-binding</keyword>
<dbReference type="CDD" id="cd24086">
    <property type="entry name" value="ASKHA_NBD_PanK-II_euk"/>
    <property type="match status" value="1"/>
</dbReference>
<feature type="compositionally biased region" description="Basic and acidic residues" evidence="4">
    <location>
        <begin position="183"/>
        <end position="193"/>
    </location>
</feature>
<evidence type="ECO:0000256" key="4">
    <source>
        <dbReference type="SAM" id="MobiDB-lite"/>
    </source>
</evidence>
<feature type="region of interest" description="Disordered" evidence="4">
    <location>
        <begin position="337"/>
        <end position="382"/>
    </location>
</feature>
<dbReference type="Proteomes" id="UP000095280">
    <property type="component" value="Unplaced"/>
</dbReference>
<reference evidence="6" key="1">
    <citation type="submission" date="2016-11" db="UniProtKB">
        <authorList>
            <consortium name="WormBaseParasite"/>
        </authorList>
    </citation>
    <scope>IDENTIFICATION</scope>
</reference>
<dbReference type="WBParaSite" id="maker-uti_cns_0005492-snap-gene-0.5-mRNA-1">
    <property type="protein sequence ID" value="maker-uti_cns_0005492-snap-gene-0.5-mRNA-1"/>
    <property type="gene ID" value="maker-uti_cns_0005492-snap-gene-0.5"/>
</dbReference>
<feature type="compositionally biased region" description="Polar residues" evidence="4">
    <location>
        <begin position="805"/>
        <end position="817"/>
    </location>
</feature>
<protein>
    <submittedName>
        <fullName evidence="6">Tudor domain-containing protein</fullName>
    </submittedName>
</protein>
<dbReference type="InterPro" id="IPR043129">
    <property type="entry name" value="ATPase_NBD"/>
</dbReference>
<dbReference type="GO" id="GO:0005634">
    <property type="term" value="C:nucleus"/>
    <property type="evidence" value="ECO:0007669"/>
    <property type="project" value="TreeGrafter"/>
</dbReference>
<dbReference type="GO" id="GO:0015937">
    <property type="term" value="P:coenzyme A biosynthetic process"/>
    <property type="evidence" value="ECO:0007669"/>
    <property type="project" value="UniProtKB-KW"/>
</dbReference>